<dbReference type="GO" id="GO:0015031">
    <property type="term" value="P:protein transport"/>
    <property type="evidence" value="ECO:0007669"/>
    <property type="project" value="UniProtKB-KW"/>
</dbReference>
<evidence type="ECO:0000313" key="6">
    <source>
        <dbReference type="EMBL" id="CAB4256519.1"/>
    </source>
</evidence>
<gene>
    <name evidence="6" type="ORF">KABA2_10S00968</name>
</gene>
<dbReference type="GeneID" id="64859599"/>
<dbReference type="GO" id="GO:0005783">
    <property type="term" value="C:endoplasmic reticulum"/>
    <property type="evidence" value="ECO:0007669"/>
    <property type="project" value="UniProtKB-SubCell"/>
</dbReference>
<evidence type="ECO:0000259" key="5">
    <source>
        <dbReference type="Pfam" id="PF08314"/>
    </source>
</evidence>
<dbReference type="Proteomes" id="UP000644660">
    <property type="component" value="Unassembled WGS sequence"/>
</dbReference>
<sequence>MLVEDQLYLLSCIFATRADAKNMTRLTCKFKDSQDFINAIIILWPEYGEPKDLGFLFANTVREEEEEDVNSDDDLMISLINGDSDLISMVELDPEEVTNRVKSIKQYIESELETIEVIDNEKGLNWLAKRIIYCNDKRPEDALLYSSLWECITTKDPGFQDWIDNIVLPLNLINKRLGKLIKIKEFMEMNVKDVFQLVLTINYNENNNNSSNHILDELLPYLRYKNSDDAYSKFLKDCYTPDRFDFQYPLQTQLFTKTFNDIKNDLKDLEMDNFYNKTLEIIFTKAGQSLKNSDIINLQDVLKSIPTEITLSNYPSVTSKSLISYLDTIHLFLPQMDLMTLYTIGSEKEIGQKTHFTSICNETLLTNDTKIVTLREFINQEHKENDGNYVKIFNKLSREEDLSILYETCLSLGKFDLLQSFGQEESTTDTQLESILLEKYFWQFFKNETNGSSKRPGMIKCRKILTLLQNGSKAKSYTNLEILLEVSDTLTKYSMNLGKNIIFKPSNILDFKDDPFKIMEILLENNPQMYKSLDTNLNILESLYIALNNDVSTVIGEDSYGYNKLLSMIIDHSLVNLDFQFAMKQCTLLIHRSKFACEFWYSILQVGKFKDPNWVDNETPTEILFMQMRLLSQLLQVCPVDETEVVTQQWSEIEIEIASRDLIHDKYSFDHLNSKSSTVFKTIFT</sequence>
<dbReference type="EMBL" id="CAEFZW010000010">
    <property type="protein sequence ID" value="CAB4256519.1"/>
    <property type="molecule type" value="Genomic_DNA"/>
</dbReference>
<dbReference type="RefSeq" id="XP_041408363.1">
    <property type="nucleotide sequence ID" value="XM_041552429.1"/>
</dbReference>
<feature type="domain" description="Sec39" evidence="5">
    <location>
        <begin position="8"/>
        <end position="228"/>
    </location>
</feature>
<dbReference type="Pfam" id="PF08314">
    <property type="entry name" value="Sec39"/>
    <property type="match status" value="2"/>
</dbReference>
<evidence type="ECO:0000256" key="2">
    <source>
        <dbReference type="ARBA" id="ARBA00022448"/>
    </source>
</evidence>
<dbReference type="AlphaFoldDB" id="A0A8H2VIZ8"/>
<evidence type="ECO:0000256" key="4">
    <source>
        <dbReference type="ARBA" id="ARBA00022927"/>
    </source>
</evidence>
<keyword evidence="7" id="KW-1185">Reference proteome</keyword>
<dbReference type="OrthoDB" id="342024at2759"/>
<evidence type="ECO:0000313" key="7">
    <source>
        <dbReference type="Proteomes" id="UP000644660"/>
    </source>
</evidence>
<dbReference type="PANTHER" id="PTHR40787">
    <property type="entry name" value="SECRETED PROTEIN"/>
    <property type="match status" value="1"/>
</dbReference>
<organism evidence="6 7">
    <name type="scientific">Maudiozyma barnettii</name>
    <dbReference type="NCBI Taxonomy" id="61262"/>
    <lineage>
        <taxon>Eukaryota</taxon>
        <taxon>Fungi</taxon>
        <taxon>Dikarya</taxon>
        <taxon>Ascomycota</taxon>
        <taxon>Saccharomycotina</taxon>
        <taxon>Saccharomycetes</taxon>
        <taxon>Saccharomycetales</taxon>
        <taxon>Saccharomycetaceae</taxon>
        <taxon>Maudiozyma</taxon>
    </lineage>
</organism>
<comment type="caution">
    <text evidence="6">The sequence shown here is derived from an EMBL/GenBank/DDBJ whole genome shotgun (WGS) entry which is preliminary data.</text>
</comment>
<keyword evidence="2" id="KW-0813">Transport</keyword>
<dbReference type="GO" id="GO:0006890">
    <property type="term" value="P:retrograde vesicle-mediated transport, Golgi to endoplasmic reticulum"/>
    <property type="evidence" value="ECO:0007669"/>
    <property type="project" value="InterPro"/>
</dbReference>
<accession>A0A8H2VIZ8</accession>
<evidence type="ECO:0000256" key="3">
    <source>
        <dbReference type="ARBA" id="ARBA00022824"/>
    </source>
</evidence>
<reference evidence="6 7" key="1">
    <citation type="submission" date="2020-05" db="EMBL/GenBank/DDBJ databases">
        <authorList>
            <person name="Casaregola S."/>
            <person name="Devillers H."/>
            <person name="Grondin C."/>
        </authorList>
    </citation>
    <scope>NUCLEOTIDE SEQUENCE [LARGE SCALE GENOMIC DNA]</scope>
    <source>
        <strain evidence="6 7">CLIB 1767</strain>
    </source>
</reference>
<dbReference type="PANTHER" id="PTHR40787:SF3">
    <property type="entry name" value="PROTEIN TRANSPORT PROTEIN SEC39"/>
    <property type="match status" value="1"/>
</dbReference>
<keyword evidence="3" id="KW-0256">Endoplasmic reticulum</keyword>
<evidence type="ECO:0000256" key="1">
    <source>
        <dbReference type="ARBA" id="ARBA00004240"/>
    </source>
</evidence>
<keyword evidence="4" id="KW-0653">Protein transport</keyword>
<feature type="domain" description="Sec39" evidence="5">
    <location>
        <begin position="326"/>
        <end position="670"/>
    </location>
</feature>
<dbReference type="InterPro" id="IPR013244">
    <property type="entry name" value="Sec39_domain"/>
</dbReference>
<comment type="subcellular location">
    <subcellularLocation>
        <location evidence="1">Endoplasmic reticulum</location>
    </subcellularLocation>
</comment>
<name>A0A8H2VIZ8_9SACH</name>
<proteinExistence type="predicted"/>
<protein>
    <submittedName>
        <fullName evidence="6">Similar to Saccharomyces cerevisiae YLR440C SEC39 Component of the Dsl1p tethering complex that interacts with ER SNAREs Sec20p and Use1p</fullName>
    </submittedName>
</protein>